<dbReference type="Pfam" id="PF14392">
    <property type="entry name" value="zf-CCHC_4"/>
    <property type="match status" value="1"/>
</dbReference>
<dbReference type="InterPro" id="IPR025558">
    <property type="entry name" value="DUF4283"/>
</dbReference>
<organism evidence="3 4">
    <name type="scientific">Brassica campestris</name>
    <name type="common">Field mustard</name>
    <dbReference type="NCBI Taxonomy" id="3711"/>
    <lineage>
        <taxon>Eukaryota</taxon>
        <taxon>Viridiplantae</taxon>
        <taxon>Streptophyta</taxon>
        <taxon>Embryophyta</taxon>
        <taxon>Tracheophyta</taxon>
        <taxon>Spermatophyta</taxon>
        <taxon>Magnoliopsida</taxon>
        <taxon>eudicotyledons</taxon>
        <taxon>Gunneridae</taxon>
        <taxon>Pentapetalae</taxon>
        <taxon>rosids</taxon>
        <taxon>malvids</taxon>
        <taxon>Brassicales</taxon>
        <taxon>Brassicaceae</taxon>
        <taxon>Brassiceae</taxon>
        <taxon>Brassica</taxon>
    </lineage>
</organism>
<proteinExistence type="predicted"/>
<name>A0A397ZXD8_BRACM</name>
<dbReference type="EMBL" id="CM010630">
    <property type="protein sequence ID" value="RID70222.1"/>
    <property type="molecule type" value="Genomic_DNA"/>
</dbReference>
<dbReference type="PANTHER" id="PTHR31286:SF163">
    <property type="entry name" value="ZINC KNUCKLE CX2CX4HX4C DOMAIN-CONTAINING PROTEIN"/>
    <property type="match status" value="1"/>
</dbReference>
<dbReference type="PANTHER" id="PTHR31286">
    <property type="entry name" value="GLYCINE-RICH CELL WALL STRUCTURAL PROTEIN 1.8-LIKE"/>
    <property type="match status" value="1"/>
</dbReference>
<evidence type="ECO:0000259" key="1">
    <source>
        <dbReference type="Pfam" id="PF14111"/>
    </source>
</evidence>
<dbReference type="Pfam" id="PF14111">
    <property type="entry name" value="DUF4283"/>
    <property type="match status" value="1"/>
</dbReference>
<evidence type="ECO:0000313" key="4">
    <source>
        <dbReference type="Proteomes" id="UP000264353"/>
    </source>
</evidence>
<evidence type="ECO:0008006" key="5">
    <source>
        <dbReference type="Google" id="ProtNLM"/>
    </source>
</evidence>
<sequence length="342" mass="38984">MNRKLTPAEKGSEAPRRARVRVQEPDLLQKHSLTLIGKVTNPSVQKVPSLIPFFTNHWKTNEIRTVGSDLGQGLFQFQFDSESDLLAVLENRPYHFAKWMVILQRWEPTVSLSFPSLIPFWIKVEGIPAHLWTEETIRSIGEDIGRFECSDIISTLSVRMRVHVNGRLPLIKSSVIEYPNGDEVRVSLVYEKLEKHCSHCYRLDHELKDCLAAKHQKKKKANALAGVSLTRELLATLESFLPATSQPESRQTVPQYNGGEALPQAWHRDSQTVVHDASNQLYAAGQLPPPPCYYLSGGNMYYTWGIVKSWRFSAHDTAIRTNPYKTKVMVRFQVMSKQTIMV</sequence>
<accession>A0A397ZXD8</accession>
<reference evidence="3 4" key="1">
    <citation type="submission" date="2018-06" db="EMBL/GenBank/DDBJ databases">
        <title>WGS assembly of Brassica rapa FPsc.</title>
        <authorList>
            <person name="Bowman J."/>
            <person name="Kohchi T."/>
            <person name="Yamato K."/>
            <person name="Jenkins J."/>
            <person name="Shu S."/>
            <person name="Ishizaki K."/>
            <person name="Yamaoka S."/>
            <person name="Nishihama R."/>
            <person name="Nakamura Y."/>
            <person name="Berger F."/>
            <person name="Adam C."/>
            <person name="Aki S."/>
            <person name="Althoff F."/>
            <person name="Araki T."/>
            <person name="Arteaga-Vazquez M."/>
            <person name="Balasubrmanian S."/>
            <person name="Bauer D."/>
            <person name="Boehm C."/>
            <person name="Briginshaw L."/>
            <person name="Caballero-Perez J."/>
            <person name="Catarino B."/>
            <person name="Chen F."/>
            <person name="Chiyoda S."/>
            <person name="Chovatia M."/>
            <person name="Davies K."/>
            <person name="Delmans M."/>
            <person name="Demura T."/>
            <person name="Dierschke T."/>
            <person name="Dolan L."/>
            <person name="Dorantes-Acosta A."/>
            <person name="Eklund D."/>
            <person name="Florent S."/>
            <person name="Flores-Sandoval E."/>
            <person name="Fujiyama A."/>
            <person name="Fukuzawa H."/>
            <person name="Galik B."/>
            <person name="Grimanelli D."/>
            <person name="Grimwood J."/>
            <person name="Grossniklaus U."/>
            <person name="Hamada T."/>
            <person name="Haseloff J."/>
            <person name="Hetherington A."/>
            <person name="Higo A."/>
            <person name="Hirakawa Y."/>
            <person name="Hundley H."/>
            <person name="Ikeda Y."/>
            <person name="Inoue K."/>
            <person name="Inoue S."/>
            <person name="Ishida S."/>
            <person name="Jia Q."/>
            <person name="Kakita M."/>
            <person name="Kanazawa T."/>
            <person name="Kawai Y."/>
            <person name="Kawashima T."/>
            <person name="Kennedy M."/>
            <person name="Kinose K."/>
            <person name="Kinoshita T."/>
            <person name="Kohara Y."/>
            <person name="Koide E."/>
            <person name="Komatsu K."/>
            <person name="Kopischke S."/>
            <person name="Kubo M."/>
            <person name="Kyozuka J."/>
            <person name="Lagercrantz U."/>
            <person name="Lin S."/>
            <person name="Lindquist E."/>
            <person name="Lipzen A."/>
            <person name="Lu C."/>
            <person name="Luna E."/>
            <person name="Martienssen R."/>
            <person name="Minamino N."/>
            <person name="Mizutani M."/>
            <person name="Mizutani M."/>
            <person name="Mochizuki N."/>
            <person name="Monte I."/>
            <person name="Mosher R."/>
            <person name="Nagasaki H."/>
            <person name="Nakagami H."/>
            <person name="Naramoto S."/>
            <person name="Nishitani K."/>
            <person name="Ohtani M."/>
            <person name="Okamoto T."/>
            <person name="Okumura M."/>
            <person name="Phillips J."/>
            <person name="Pollak B."/>
            <person name="Reinders A."/>
            <person name="Roevekamp M."/>
            <person name="Sano R."/>
            <person name="Sawa S."/>
            <person name="Schmid M."/>
            <person name="Shirakawa M."/>
            <person name="Solano R."/>
            <person name="Spunde A."/>
            <person name="Suetsugu N."/>
            <person name="Sugano S."/>
            <person name="Sugiyama A."/>
            <person name="Sun R."/>
            <person name="Suzuki Y."/>
            <person name="Takenaka M."/>
            <person name="Takezawa D."/>
            <person name="Tomogane H."/>
            <person name="Tsuzuki M."/>
            <person name="Ueda T."/>
            <person name="Umeda M."/>
            <person name="Ward J."/>
            <person name="Watanabe Y."/>
            <person name="Yazaki K."/>
            <person name="Yokoyama R."/>
            <person name="Yoshitake Y."/>
            <person name="Yotsui I."/>
            <person name="Zachgo S."/>
            <person name="Schmutz J."/>
        </authorList>
    </citation>
    <scope>NUCLEOTIDE SEQUENCE [LARGE SCALE GENOMIC DNA]</scope>
    <source>
        <strain evidence="4">cv. B-3</strain>
    </source>
</reference>
<feature type="domain" description="Zinc knuckle CX2CX4HX4C" evidence="2">
    <location>
        <begin position="168"/>
        <end position="211"/>
    </location>
</feature>
<feature type="domain" description="DUF4283" evidence="1">
    <location>
        <begin position="29"/>
        <end position="112"/>
    </location>
</feature>
<dbReference type="AlphaFoldDB" id="A0A397ZXD8"/>
<gene>
    <name evidence="3" type="ORF">BRARA_C02258</name>
</gene>
<evidence type="ECO:0000313" key="3">
    <source>
        <dbReference type="EMBL" id="RID70222.1"/>
    </source>
</evidence>
<evidence type="ECO:0000259" key="2">
    <source>
        <dbReference type="Pfam" id="PF14392"/>
    </source>
</evidence>
<dbReference type="InterPro" id="IPR025836">
    <property type="entry name" value="Zn_knuckle_CX2CX4HX4C"/>
</dbReference>
<dbReference type="Proteomes" id="UP000264353">
    <property type="component" value="Chromosome A3"/>
</dbReference>
<dbReference type="InterPro" id="IPR040256">
    <property type="entry name" value="At4g02000-like"/>
</dbReference>
<protein>
    <recommendedName>
        <fullName evidence="5">DUF4283 domain-containing protein</fullName>
    </recommendedName>
</protein>